<dbReference type="InterPro" id="IPR020846">
    <property type="entry name" value="MFS_dom"/>
</dbReference>
<dbReference type="EMBL" id="SDGV01000015">
    <property type="protein sequence ID" value="THB61181.1"/>
    <property type="molecule type" value="Genomic_DNA"/>
</dbReference>
<evidence type="ECO:0000259" key="7">
    <source>
        <dbReference type="PROSITE" id="PS50850"/>
    </source>
</evidence>
<feature type="transmembrane region" description="Helical" evidence="6">
    <location>
        <begin position="84"/>
        <end position="101"/>
    </location>
</feature>
<evidence type="ECO:0000313" key="8">
    <source>
        <dbReference type="EMBL" id="THB61181.1"/>
    </source>
</evidence>
<dbReference type="GO" id="GO:0005886">
    <property type="term" value="C:plasma membrane"/>
    <property type="evidence" value="ECO:0007669"/>
    <property type="project" value="UniProtKB-SubCell"/>
</dbReference>
<keyword evidence="2" id="KW-0813">Transport</keyword>
<evidence type="ECO:0000313" key="9">
    <source>
        <dbReference type="Proteomes" id="UP000310506"/>
    </source>
</evidence>
<feature type="transmembrane region" description="Helical" evidence="6">
    <location>
        <begin position="347"/>
        <end position="363"/>
    </location>
</feature>
<dbReference type="PANTHER" id="PTHR23523">
    <property type="match status" value="1"/>
</dbReference>
<dbReference type="Pfam" id="PF07690">
    <property type="entry name" value="MFS_1"/>
    <property type="match status" value="1"/>
</dbReference>
<dbReference type="PANTHER" id="PTHR23523:SF2">
    <property type="entry name" value="2-NITROIMIDAZOLE TRANSPORTER"/>
    <property type="match status" value="1"/>
</dbReference>
<dbReference type="Proteomes" id="UP000310506">
    <property type="component" value="Unassembled WGS sequence"/>
</dbReference>
<keyword evidence="4 6" id="KW-1133">Transmembrane helix</keyword>
<evidence type="ECO:0000256" key="3">
    <source>
        <dbReference type="ARBA" id="ARBA00022692"/>
    </source>
</evidence>
<reference evidence="8 9" key="1">
    <citation type="submission" date="2019-01" db="EMBL/GenBank/DDBJ databases">
        <title>Vagococcus silagei sp. nov. isolated from brewer's grain.</title>
        <authorList>
            <person name="Guu J.-R."/>
        </authorList>
    </citation>
    <scope>NUCLEOTIDE SEQUENCE [LARGE SCALE GENOMIC DNA]</scope>
    <source>
        <strain evidence="8 9">2B-2</strain>
    </source>
</reference>
<feature type="transmembrane region" description="Helical" evidence="6">
    <location>
        <begin position="369"/>
        <end position="388"/>
    </location>
</feature>
<protein>
    <submittedName>
        <fullName evidence="8">MFS transporter</fullName>
    </submittedName>
</protein>
<proteinExistence type="predicted"/>
<dbReference type="SUPFAM" id="SSF103473">
    <property type="entry name" value="MFS general substrate transporter"/>
    <property type="match status" value="1"/>
</dbReference>
<feature type="transmembrane region" description="Helical" evidence="6">
    <location>
        <begin position="16"/>
        <end position="33"/>
    </location>
</feature>
<accession>A0A4S3B297</accession>
<sequence length="397" mass="42448">MCFLVKGNDMEKKKNYILLLGIIIVSTNLRAPITSVGPLASILAEDLHLSAAQNGLVTTIPLVAFAIVSPLAPKIAARFSIERTIFGALLTILFGMGVRFIPSILTLFVGTSILGCGIAICNVLIPGLVKKEFYHNSGLVTGLFSVSMNLAGAIASGVSIPLVTNLGMTWNKALSIWAILTMISIVVWLPQLKKRDKTERKIVATNEVSVWNSPLAWCVTLFMGIQSFVFYALVAWLPQILADQGVSAAKAGSMLSLLQLTILPLTFIVPIVAEKVSNQKLFVIINFGFYVIGIFGLMFGQGFVTTLAIISLGVAGGIAFGLVMMFFNLRTTTAGEAAELSGMAQSMGYLLAAVGPFLFGFLYDQTGNWQISLFVLIGVVIIFLLVGLKAGSDEVIA</sequence>
<dbReference type="GO" id="GO:0022857">
    <property type="term" value="F:transmembrane transporter activity"/>
    <property type="evidence" value="ECO:0007669"/>
    <property type="project" value="InterPro"/>
</dbReference>
<feature type="domain" description="Major facilitator superfamily (MFS) profile" evidence="7">
    <location>
        <begin position="14"/>
        <end position="390"/>
    </location>
</feature>
<dbReference type="InterPro" id="IPR011701">
    <property type="entry name" value="MFS"/>
</dbReference>
<dbReference type="InterPro" id="IPR036259">
    <property type="entry name" value="MFS_trans_sf"/>
</dbReference>
<feature type="transmembrane region" description="Helical" evidence="6">
    <location>
        <begin position="141"/>
        <end position="163"/>
    </location>
</feature>
<comment type="caution">
    <text evidence="8">The sequence shown here is derived from an EMBL/GenBank/DDBJ whole genome shotgun (WGS) entry which is preliminary data.</text>
</comment>
<feature type="transmembrane region" description="Helical" evidence="6">
    <location>
        <begin position="280"/>
        <end position="300"/>
    </location>
</feature>
<gene>
    <name evidence="8" type="ORF">ESZ54_06575</name>
</gene>
<dbReference type="PROSITE" id="PS50850">
    <property type="entry name" value="MFS"/>
    <property type="match status" value="1"/>
</dbReference>
<dbReference type="AlphaFoldDB" id="A0A4S3B297"/>
<keyword evidence="9" id="KW-1185">Reference proteome</keyword>
<feature type="transmembrane region" description="Helical" evidence="6">
    <location>
        <begin position="107"/>
        <end position="129"/>
    </location>
</feature>
<dbReference type="OrthoDB" id="9797740at2"/>
<dbReference type="CDD" id="cd17339">
    <property type="entry name" value="MFS_NIMT_CynX_like"/>
    <property type="match status" value="1"/>
</dbReference>
<evidence type="ECO:0000256" key="1">
    <source>
        <dbReference type="ARBA" id="ARBA00004651"/>
    </source>
</evidence>
<evidence type="ECO:0000256" key="6">
    <source>
        <dbReference type="SAM" id="Phobius"/>
    </source>
</evidence>
<evidence type="ECO:0000256" key="4">
    <source>
        <dbReference type="ARBA" id="ARBA00022989"/>
    </source>
</evidence>
<dbReference type="InterPro" id="IPR052524">
    <property type="entry name" value="MFS_Cyanate_Porter"/>
</dbReference>
<name>A0A4S3B297_9ENTE</name>
<feature type="transmembrane region" description="Helical" evidence="6">
    <location>
        <begin position="210"/>
        <end position="234"/>
    </location>
</feature>
<comment type="subcellular location">
    <subcellularLocation>
        <location evidence="1">Cell membrane</location>
        <topology evidence="1">Multi-pass membrane protein</topology>
    </subcellularLocation>
</comment>
<dbReference type="Gene3D" id="1.20.1250.20">
    <property type="entry name" value="MFS general substrate transporter like domains"/>
    <property type="match status" value="2"/>
</dbReference>
<feature type="transmembrane region" description="Helical" evidence="6">
    <location>
        <begin position="254"/>
        <end position="273"/>
    </location>
</feature>
<feature type="transmembrane region" description="Helical" evidence="6">
    <location>
        <begin position="53"/>
        <end position="72"/>
    </location>
</feature>
<evidence type="ECO:0000256" key="5">
    <source>
        <dbReference type="ARBA" id="ARBA00023136"/>
    </source>
</evidence>
<feature type="transmembrane region" description="Helical" evidence="6">
    <location>
        <begin position="306"/>
        <end position="327"/>
    </location>
</feature>
<evidence type="ECO:0000256" key="2">
    <source>
        <dbReference type="ARBA" id="ARBA00022448"/>
    </source>
</evidence>
<keyword evidence="5 6" id="KW-0472">Membrane</keyword>
<keyword evidence="3 6" id="KW-0812">Transmembrane</keyword>
<feature type="transmembrane region" description="Helical" evidence="6">
    <location>
        <begin position="169"/>
        <end position="189"/>
    </location>
</feature>
<organism evidence="8 9">
    <name type="scientific">Vagococcus silagei</name>
    <dbReference type="NCBI Taxonomy" id="2508885"/>
    <lineage>
        <taxon>Bacteria</taxon>
        <taxon>Bacillati</taxon>
        <taxon>Bacillota</taxon>
        <taxon>Bacilli</taxon>
        <taxon>Lactobacillales</taxon>
        <taxon>Enterococcaceae</taxon>
        <taxon>Vagococcus</taxon>
    </lineage>
</organism>